<dbReference type="SUPFAM" id="SSF54060">
    <property type="entry name" value="His-Me finger endonucleases"/>
    <property type="match status" value="1"/>
</dbReference>
<dbReference type="Proteomes" id="UP001162156">
    <property type="component" value="Unassembled WGS sequence"/>
</dbReference>
<feature type="compositionally biased region" description="Polar residues" evidence="2">
    <location>
        <begin position="44"/>
        <end position="57"/>
    </location>
</feature>
<name>A0AAV8XIJ2_9CUCU</name>
<comment type="caution">
    <text evidence="4">The sequence shown here is derived from an EMBL/GenBank/DDBJ whole genome shotgun (WGS) entry which is preliminary data.</text>
</comment>
<accession>A0AAV8XIJ2</accession>
<dbReference type="GO" id="GO:0008270">
    <property type="term" value="F:zinc ion binding"/>
    <property type="evidence" value="ECO:0007669"/>
    <property type="project" value="UniProtKB-KW"/>
</dbReference>
<keyword evidence="1" id="KW-0479">Metal-binding</keyword>
<dbReference type="PROSITE" id="PS50157">
    <property type="entry name" value="ZINC_FINGER_C2H2_2"/>
    <property type="match status" value="1"/>
</dbReference>
<sequence>MYQCVLCSMASVYKRNVKAHMRKVHGNETFSPLLVKHIGGPGTSAESRPSTSTSENIIGSEETDKTANMVNCTKCDVLIPYGKMAAHQRTVTHKQNCDTIVLGDNIELIQTAFKNRIATYRIKHEDVTDLNSTSVESFFQSIKEKLFGWYMISTKEEEEGKDEVRQEIKSFNSEYQTVSISTDLEELYTNFCDILKTKSEEFQEKDSGWALVSLLYLEINVAKYNPLRASSYLPLPKDIAAKNAVINVRNSDNKCFVWSILSALHPPAQNAQRVTHYQNYLHELNMKDISFPVSVKDIVKFEKQNDGLSINVFGLEQGKHKCNIVGPLYHTRERKPTHASEPVVFGRSYRGKDCTNVYMKWLIEDVRRIYKDHFINYKSMKPLTVEEQKRHDTAKDCFICGEKFQNIVVDNGTKKFSLAKVRDHDHFTGNYRGPAHSKCNLRYRKPSFVPIFLHNMSNYDVHLFVREAAVQAESVTVIPQNKEKYIGFFAKIRVDDEVNNDDNSEDDADSDDDNNDDNAKKNNRYLTLRLNSSY</sequence>
<feature type="region of interest" description="Disordered" evidence="2">
    <location>
        <begin position="38"/>
        <end position="62"/>
    </location>
</feature>
<evidence type="ECO:0000313" key="5">
    <source>
        <dbReference type="Proteomes" id="UP001162156"/>
    </source>
</evidence>
<dbReference type="Gene3D" id="3.40.1800.10">
    <property type="entry name" value="His-Me finger endonucleases"/>
    <property type="match status" value="1"/>
</dbReference>
<feature type="region of interest" description="Disordered" evidence="2">
    <location>
        <begin position="499"/>
        <end position="524"/>
    </location>
</feature>
<keyword evidence="1" id="KW-0862">Zinc</keyword>
<dbReference type="PANTHER" id="PTHR31511">
    <property type="entry name" value="PROTEIN CBG23764"/>
    <property type="match status" value="1"/>
</dbReference>
<dbReference type="InterPro" id="IPR038563">
    <property type="entry name" value="Endonuclease_7_sf"/>
</dbReference>
<evidence type="ECO:0000259" key="3">
    <source>
        <dbReference type="PROSITE" id="PS50157"/>
    </source>
</evidence>
<dbReference type="AlphaFoldDB" id="A0AAV8XIJ2"/>
<organism evidence="4 5">
    <name type="scientific">Rhamnusium bicolor</name>
    <dbReference type="NCBI Taxonomy" id="1586634"/>
    <lineage>
        <taxon>Eukaryota</taxon>
        <taxon>Metazoa</taxon>
        <taxon>Ecdysozoa</taxon>
        <taxon>Arthropoda</taxon>
        <taxon>Hexapoda</taxon>
        <taxon>Insecta</taxon>
        <taxon>Pterygota</taxon>
        <taxon>Neoptera</taxon>
        <taxon>Endopterygota</taxon>
        <taxon>Coleoptera</taxon>
        <taxon>Polyphaga</taxon>
        <taxon>Cucujiformia</taxon>
        <taxon>Chrysomeloidea</taxon>
        <taxon>Cerambycidae</taxon>
        <taxon>Lepturinae</taxon>
        <taxon>Rhagiini</taxon>
        <taxon>Rhamnusium</taxon>
    </lineage>
</organism>
<feature type="domain" description="C2H2-type" evidence="3">
    <location>
        <begin position="2"/>
        <end position="30"/>
    </location>
</feature>
<keyword evidence="5" id="KW-1185">Reference proteome</keyword>
<dbReference type="EMBL" id="JANEYF010003183">
    <property type="protein sequence ID" value="KAJ8938496.1"/>
    <property type="molecule type" value="Genomic_DNA"/>
</dbReference>
<keyword evidence="1" id="KW-0863">Zinc-finger</keyword>
<evidence type="ECO:0000313" key="4">
    <source>
        <dbReference type="EMBL" id="KAJ8938496.1"/>
    </source>
</evidence>
<evidence type="ECO:0000256" key="1">
    <source>
        <dbReference type="PROSITE-ProRule" id="PRU00042"/>
    </source>
</evidence>
<evidence type="ECO:0000256" key="2">
    <source>
        <dbReference type="SAM" id="MobiDB-lite"/>
    </source>
</evidence>
<protein>
    <recommendedName>
        <fullName evidence="3">C2H2-type domain-containing protein</fullName>
    </recommendedName>
</protein>
<dbReference type="InterPro" id="IPR013087">
    <property type="entry name" value="Znf_C2H2_type"/>
</dbReference>
<gene>
    <name evidence="4" type="ORF">NQ314_011468</name>
</gene>
<dbReference type="PANTHER" id="PTHR31511:SF12">
    <property type="entry name" value="RHO TERMINATION FACTOR N-TERMINAL DOMAIN-CONTAINING PROTEIN"/>
    <property type="match status" value="1"/>
</dbReference>
<reference evidence="4" key="1">
    <citation type="journal article" date="2023" name="Insect Mol. Biol.">
        <title>Genome sequencing provides insights into the evolution of gene families encoding plant cell wall-degrading enzymes in longhorned beetles.</title>
        <authorList>
            <person name="Shin N.R."/>
            <person name="Okamura Y."/>
            <person name="Kirsch R."/>
            <person name="Pauchet Y."/>
        </authorList>
    </citation>
    <scope>NUCLEOTIDE SEQUENCE</scope>
    <source>
        <strain evidence="4">RBIC_L_NR</strain>
    </source>
</reference>
<feature type="compositionally biased region" description="Acidic residues" evidence="2">
    <location>
        <begin position="499"/>
        <end position="516"/>
    </location>
</feature>
<proteinExistence type="predicted"/>
<dbReference type="InterPro" id="IPR044925">
    <property type="entry name" value="His-Me_finger_sf"/>
</dbReference>